<dbReference type="Proteomes" id="UP000585050">
    <property type="component" value="Unassembled WGS sequence"/>
</dbReference>
<dbReference type="Gene3D" id="2.40.160.60">
    <property type="entry name" value="Outer membrane protein transport protein (OMPP1/FadL/TodX)"/>
    <property type="match status" value="1"/>
</dbReference>
<comment type="caution">
    <text evidence="1">The sequence shown here is derived from an EMBL/GenBank/DDBJ whole genome shotgun (WGS) entry which is preliminary data.</text>
</comment>
<accession>A0A7X8SLH0</accession>
<reference evidence="1 2" key="1">
    <citation type="submission" date="2020-04" db="EMBL/GenBank/DDBJ databases">
        <title>Flammeovirga sp. SR4, a novel species isolated from seawater.</title>
        <authorList>
            <person name="Wang X."/>
        </authorList>
    </citation>
    <scope>NUCLEOTIDE SEQUENCE [LARGE SCALE GENOMIC DNA]</scope>
    <source>
        <strain evidence="1 2">SR4</strain>
    </source>
</reference>
<protein>
    <recommendedName>
        <fullName evidence="3">Long-chain fatty acid transport protein</fullName>
    </recommendedName>
</protein>
<gene>
    <name evidence="1" type="ORF">HGP29_14440</name>
</gene>
<dbReference type="EMBL" id="JABAIL010000004">
    <property type="protein sequence ID" value="NLR92413.1"/>
    <property type="molecule type" value="Genomic_DNA"/>
</dbReference>
<dbReference type="AlphaFoldDB" id="A0A7X8SLH0"/>
<name>A0A7X8SLH0_9BACT</name>
<proteinExistence type="predicted"/>
<sequence length="461" mass="51901">MRGIYLVIFIFHTFLLYGQGNYYWQQQQGANGNLLGGSLASGATDNSAIYYNPGALAFTETPNVSFTSDLIGYTILNIKNGAGEGVDIKGNSLETKPQMVAGTAFKYNKQKFKVTYAFINLLNSKHEFAVQNSGSVNGSNVFFEGYFNYKSLLRNDRFAIGTTYRLSEKIGVGITHFLDIKSAQITSNVDQTWANGNGVQDTFSAFTNLRFNHASLLWKIGIAWHVNQNLNLGFNFDTPDIRIKFLSKSTARKIREKTLDDGSISKEISTQDKVYSNYKLPFTAEFNIGYTINKVDLSGRVGIFSKVDRYGMLELQPEISTFSPLDQSFSQYYSANKVIYNAAVGVKSRLIKSMNFLSGFRTDFNIVDQNQVNPHAENVLSYDYWDLYHISAGIEWFGPRFNIIAGLVTDLGFSNGDPQYVNLTPRDYSQLNEFQSNTESSFVQFNLVFGITYHFVDKTQL</sequence>
<evidence type="ECO:0000313" key="1">
    <source>
        <dbReference type="EMBL" id="NLR92413.1"/>
    </source>
</evidence>
<evidence type="ECO:0008006" key="3">
    <source>
        <dbReference type="Google" id="ProtNLM"/>
    </source>
</evidence>
<keyword evidence="2" id="KW-1185">Reference proteome</keyword>
<organism evidence="1 2">
    <name type="scientific">Flammeovirga agarivorans</name>
    <dbReference type="NCBI Taxonomy" id="2726742"/>
    <lineage>
        <taxon>Bacteria</taxon>
        <taxon>Pseudomonadati</taxon>
        <taxon>Bacteroidota</taxon>
        <taxon>Cytophagia</taxon>
        <taxon>Cytophagales</taxon>
        <taxon>Flammeovirgaceae</taxon>
        <taxon>Flammeovirga</taxon>
    </lineage>
</organism>
<dbReference type="RefSeq" id="WP_168883127.1">
    <property type="nucleotide sequence ID" value="NZ_JABAIL010000004.1"/>
</dbReference>
<evidence type="ECO:0000313" key="2">
    <source>
        <dbReference type="Proteomes" id="UP000585050"/>
    </source>
</evidence>